<protein>
    <recommendedName>
        <fullName evidence="11">RING-type domain-containing protein</fullName>
    </recommendedName>
</protein>
<dbReference type="InterPro" id="IPR001841">
    <property type="entry name" value="Znf_RING"/>
</dbReference>
<keyword evidence="2 9" id="KW-0812">Transmembrane</keyword>
<dbReference type="PANTHER" id="PTHR46539">
    <property type="entry name" value="E3 UBIQUITIN-PROTEIN LIGASE ATL42"/>
    <property type="match status" value="1"/>
</dbReference>
<evidence type="ECO:0000256" key="3">
    <source>
        <dbReference type="ARBA" id="ARBA00022723"/>
    </source>
</evidence>
<dbReference type="SMART" id="SM00184">
    <property type="entry name" value="RING"/>
    <property type="match status" value="1"/>
</dbReference>
<evidence type="ECO:0000256" key="8">
    <source>
        <dbReference type="PROSITE-ProRule" id="PRU00175"/>
    </source>
</evidence>
<organism evidence="12 13">
    <name type="scientific">Blepharisma stoltei</name>
    <dbReference type="NCBI Taxonomy" id="1481888"/>
    <lineage>
        <taxon>Eukaryota</taxon>
        <taxon>Sar</taxon>
        <taxon>Alveolata</taxon>
        <taxon>Ciliophora</taxon>
        <taxon>Postciliodesmatophora</taxon>
        <taxon>Heterotrichea</taxon>
        <taxon>Heterotrichida</taxon>
        <taxon>Blepharismidae</taxon>
        <taxon>Blepharisma</taxon>
    </lineage>
</organism>
<reference evidence="12" key="1">
    <citation type="submission" date="2021-09" db="EMBL/GenBank/DDBJ databases">
        <authorList>
            <consortium name="AG Swart"/>
            <person name="Singh M."/>
            <person name="Singh A."/>
            <person name="Seah K."/>
            <person name="Emmerich C."/>
        </authorList>
    </citation>
    <scope>NUCLEOTIDE SEQUENCE</scope>
    <source>
        <strain evidence="12">ATCC30299</strain>
    </source>
</reference>
<sequence length="371" mass="42003">MNHYKIKRILLALFTYSLACETQCSSCSAFGLNWYTDSCSEKTCSKADNSCSTSCLNCERQPTLNYCLNSQSNDYSLCTSTSSTCGKSQVFSSDDGLIQTGTFSQGALCVWVLDLTKYKTTNSTNYVSLSFFFSRTYKTGGLKLLYYNLSPDYITNGNQQYSATEIIINNIGYQNTYKIDDGNYFVLGYFTGDDYKTYSGLTFKWRINKYSSSKPPNEVVVIVVVIVVSVVVFSCCSACIYKVRSTIRNARIHNIANFNADRARQYEMIMHNQSISVVSDDLLDLHLPKLIFDESLTEWGVKTCCICFEDFFNGNEVRKLICKHIYHSKCIEEWFKGSRDIPRCPVCKGNPFNTNCDQSELIASPQSPFLV</sequence>
<dbReference type="Proteomes" id="UP001162131">
    <property type="component" value="Unassembled WGS sequence"/>
</dbReference>
<evidence type="ECO:0000256" key="10">
    <source>
        <dbReference type="SAM" id="SignalP"/>
    </source>
</evidence>
<evidence type="ECO:0000256" key="4">
    <source>
        <dbReference type="ARBA" id="ARBA00022771"/>
    </source>
</evidence>
<dbReference type="PROSITE" id="PS50089">
    <property type="entry name" value="ZF_RING_2"/>
    <property type="match status" value="1"/>
</dbReference>
<name>A0AAU9JR93_9CILI</name>
<keyword evidence="10" id="KW-0732">Signal</keyword>
<feature type="chain" id="PRO_5043908394" description="RING-type domain-containing protein" evidence="10">
    <location>
        <begin position="20"/>
        <end position="371"/>
    </location>
</feature>
<evidence type="ECO:0000256" key="2">
    <source>
        <dbReference type="ARBA" id="ARBA00022692"/>
    </source>
</evidence>
<dbReference type="Pfam" id="PF13639">
    <property type="entry name" value="zf-RING_2"/>
    <property type="match status" value="1"/>
</dbReference>
<evidence type="ECO:0000256" key="5">
    <source>
        <dbReference type="ARBA" id="ARBA00022833"/>
    </source>
</evidence>
<evidence type="ECO:0000256" key="1">
    <source>
        <dbReference type="ARBA" id="ARBA00004370"/>
    </source>
</evidence>
<evidence type="ECO:0000256" key="7">
    <source>
        <dbReference type="ARBA" id="ARBA00023136"/>
    </source>
</evidence>
<dbReference type="InterPro" id="IPR013083">
    <property type="entry name" value="Znf_RING/FYVE/PHD"/>
</dbReference>
<evidence type="ECO:0000256" key="6">
    <source>
        <dbReference type="ARBA" id="ARBA00022989"/>
    </source>
</evidence>
<dbReference type="PANTHER" id="PTHR46539:SF1">
    <property type="entry name" value="E3 UBIQUITIN-PROTEIN LIGASE ATL42"/>
    <property type="match status" value="1"/>
</dbReference>
<proteinExistence type="predicted"/>
<keyword evidence="6 9" id="KW-1133">Transmembrane helix</keyword>
<comment type="subcellular location">
    <subcellularLocation>
        <location evidence="1">Membrane</location>
    </subcellularLocation>
</comment>
<keyword evidence="5" id="KW-0862">Zinc</keyword>
<evidence type="ECO:0000259" key="11">
    <source>
        <dbReference type="PROSITE" id="PS50089"/>
    </source>
</evidence>
<dbReference type="GO" id="GO:0008270">
    <property type="term" value="F:zinc ion binding"/>
    <property type="evidence" value="ECO:0007669"/>
    <property type="project" value="UniProtKB-KW"/>
</dbReference>
<dbReference type="Gene3D" id="3.30.40.10">
    <property type="entry name" value="Zinc/RING finger domain, C3HC4 (zinc finger)"/>
    <property type="match status" value="1"/>
</dbReference>
<evidence type="ECO:0000313" key="13">
    <source>
        <dbReference type="Proteomes" id="UP001162131"/>
    </source>
</evidence>
<feature type="transmembrane region" description="Helical" evidence="9">
    <location>
        <begin position="219"/>
        <end position="241"/>
    </location>
</feature>
<dbReference type="GO" id="GO:0016020">
    <property type="term" value="C:membrane"/>
    <property type="evidence" value="ECO:0007669"/>
    <property type="project" value="UniProtKB-SubCell"/>
</dbReference>
<dbReference type="EMBL" id="CAJZBQ010000044">
    <property type="protein sequence ID" value="CAG9327635.1"/>
    <property type="molecule type" value="Genomic_DNA"/>
</dbReference>
<keyword evidence="3" id="KW-0479">Metal-binding</keyword>
<evidence type="ECO:0000313" key="12">
    <source>
        <dbReference type="EMBL" id="CAG9327635.1"/>
    </source>
</evidence>
<keyword evidence="13" id="KW-1185">Reference proteome</keyword>
<feature type="domain" description="RING-type" evidence="11">
    <location>
        <begin position="304"/>
        <end position="348"/>
    </location>
</feature>
<dbReference type="SUPFAM" id="SSF57850">
    <property type="entry name" value="RING/U-box"/>
    <property type="match status" value="1"/>
</dbReference>
<feature type="signal peptide" evidence="10">
    <location>
        <begin position="1"/>
        <end position="19"/>
    </location>
</feature>
<accession>A0AAU9JR93</accession>
<keyword evidence="4 8" id="KW-0863">Zinc-finger</keyword>
<comment type="caution">
    <text evidence="12">The sequence shown here is derived from an EMBL/GenBank/DDBJ whole genome shotgun (WGS) entry which is preliminary data.</text>
</comment>
<evidence type="ECO:0000256" key="9">
    <source>
        <dbReference type="SAM" id="Phobius"/>
    </source>
</evidence>
<gene>
    <name evidence="12" type="ORF">BSTOLATCC_MIC44265</name>
</gene>
<keyword evidence="7 9" id="KW-0472">Membrane</keyword>
<dbReference type="AlphaFoldDB" id="A0AAU9JR93"/>